<evidence type="ECO:0000313" key="6">
    <source>
        <dbReference type="Proteomes" id="UP000549617"/>
    </source>
</evidence>
<evidence type="ECO:0000256" key="3">
    <source>
        <dbReference type="SAM" id="Phobius"/>
    </source>
</evidence>
<evidence type="ECO:0000256" key="1">
    <source>
        <dbReference type="ARBA" id="ARBA00012528"/>
    </source>
</evidence>
<dbReference type="EMBL" id="JACIJC010000005">
    <property type="protein sequence ID" value="MBB5687194.1"/>
    <property type="molecule type" value="Genomic_DNA"/>
</dbReference>
<dbReference type="SMART" id="SM00267">
    <property type="entry name" value="GGDEF"/>
    <property type="match status" value="1"/>
</dbReference>
<dbReference type="PANTHER" id="PTHR45138">
    <property type="entry name" value="REGULATORY COMPONENTS OF SENSORY TRANSDUCTION SYSTEM"/>
    <property type="match status" value="1"/>
</dbReference>
<proteinExistence type="predicted"/>
<protein>
    <recommendedName>
        <fullName evidence="1">diguanylate cyclase</fullName>
        <ecNumber evidence="1">2.7.7.65</ecNumber>
    </recommendedName>
</protein>
<dbReference type="PANTHER" id="PTHR45138:SF9">
    <property type="entry name" value="DIGUANYLATE CYCLASE DGCM-RELATED"/>
    <property type="match status" value="1"/>
</dbReference>
<organism evidence="5 6">
    <name type="scientific">Sphingobium boeckii</name>
    <dbReference type="NCBI Taxonomy" id="1082345"/>
    <lineage>
        <taxon>Bacteria</taxon>
        <taxon>Pseudomonadati</taxon>
        <taxon>Pseudomonadota</taxon>
        <taxon>Alphaproteobacteria</taxon>
        <taxon>Sphingomonadales</taxon>
        <taxon>Sphingomonadaceae</taxon>
        <taxon>Sphingobium</taxon>
    </lineage>
</organism>
<gene>
    <name evidence="5" type="ORF">FHS49_003222</name>
</gene>
<feature type="domain" description="GGDEF" evidence="4">
    <location>
        <begin position="252"/>
        <end position="382"/>
    </location>
</feature>
<dbReference type="InterPro" id="IPR043128">
    <property type="entry name" value="Rev_trsase/Diguanyl_cyclase"/>
</dbReference>
<feature type="transmembrane region" description="Helical" evidence="3">
    <location>
        <begin position="36"/>
        <end position="58"/>
    </location>
</feature>
<dbReference type="InterPro" id="IPR029787">
    <property type="entry name" value="Nucleotide_cyclase"/>
</dbReference>
<dbReference type="EC" id="2.7.7.65" evidence="1"/>
<feature type="transmembrane region" description="Helical" evidence="3">
    <location>
        <begin position="94"/>
        <end position="114"/>
    </location>
</feature>
<dbReference type="SUPFAM" id="SSF55073">
    <property type="entry name" value="Nucleotide cyclase"/>
    <property type="match status" value="1"/>
</dbReference>
<dbReference type="InterPro" id="IPR000160">
    <property type="entry name" value="GGDEF_dom"/>
</dbReference>
<name>A0A7W9AK72_9SPHN</name>
<feature type="transmembrane region" description="Helical" evidence="3">
    <location>
        <begin position="186"/>
        <end position="211"/>
    </location>
</feature>
<keyword evidence="3" id="KW-1133">Transmembrane helix</keyword>
<dbReference type="InterPro" id="IPR050469">
    <property type="entry name" value="Diguanylate_Cyclase"/>
</dbReference>
<dbReference type="GO" id="GO:1902201">
    <property type="term" value="P:negative regulation of bacterial-type flagellum-dependent cell motility"/>
    <property type="evidence" value="ECO:0007669"/>
    <property type="project" value="TreeGrafter"/>
</dbReference>
<dbReference type="Proteomes" id="UP000549617">
    <property type="component" value="Unassembled WGS sequence"/>
</dbReference>
<feature type="transmembrane region" description="Helical" evidence="3">
    <location>
        <begin position="64"/>
        <end position="82"/>
    </location>
</feature>
<dbReference type="Gene3D" id="3.30.70.270">
    <property type="match status" value="1"/>
</dbReference>
<dbReference type="GO" id="GO:0052621">
    <property type="term" value="F:diguanylate cyclase activity"/>
    <property type="evidence" value="ECO:0007669"/>
    <property type="project" value="UniProtKB-EC"/>
</dbReference>
<feature type="transmembrane region" description="Helical" evidence="3">
    <location>
        <begin position="6"/>
        <end position="29"/>
    </location>
</feature>
<sequence length="382" mass="40477">MNIALTNLAILISTALMLCLAMSLSWLYFGRQRYALIWAVAAGGGALHWTLNAAARASDNNADWVMIVSGILVVIDATLVAVGSRERTGLPLRLPLFVSLAAIAIAGVLMMVLIYDNIGLRGFITNSYCAIMMVVAGGAVFPRHRVVSVPEILVFVVLLIFALLCMALAMLSLGAGRSGSGAGADVFRAVLVVGLPSAYSALGIAIMFLLATDLNEQMKALITRDPLTGVLNRRGFAHQANAAIANARRRQQPIALVMTNIDGFKSLNARRGYPFGDRVLAGFADLICTNVREEDVVGRTDGNVFSLVLIDSDADQAQDVVERVRRDLALLSIDGEADLGLSASFGIASDLSDDITMGSLGKRADDALQGARVARAHHAIAA</sequence>
<dbReference type="GO" id="GO:0005886">
    <property type="term" value="C:plasma membrane"/>
    <property type="evidence" value="ECO:0007669"/>
    <property type="project" value="TreeGrafter"/>
</dbReference>
<dbReference type="GO" id="GO:0043709">
    <property type="term" value="P:cell adhesion involved in single-species biofilm formation"/>
    <property type="evidence" value="ECO:0007669"/>
    <property type="project" value="TreeGrafter"/>
</dbReference>
<dbReference type="RefSeq" id="WP_184020417.1">
    <property type="nucleotide sequence ID" value="NZ_JACIJC010000005.1"/>
</dbReference>
<comment type="catalytic activity">
    <reaction evidence="2">
        <text>2 GTP = 3',3'-c-di-GMP + 2 diphosphate</text>
        <dbReference type="Rhea" id="RHEA:24898"/>
        <dbReference type="ChEBI" id="CHEBI:33019"/>
        <dbReference type="ChEBI" id="CHEBI:37565"/>
        <dbReference type="ChEBI" id="CHEBI:58805"/>
        <dbReference type="EC" id="2.7.7.65"/>
    </reaction>
</comment>
<keyword evidence="3" id="KW-0812">Transmembrane</keyword>
<dbReference type="AlphaFoldDB" id="A0A7W9AK72"/>
<feature type="transmembrane region" description="Helical" evidence="3">
    <location>
        <begin position="120"/>
        <end position="141"/>
    </location>
</feature>
<dbReference type="Pfam" id="PF00990">
    <property type="entry name" value="GGDEF"/>
    <property type="match status" value="1"/>
</dbReference>
<evidence type="ECO:0000256" key="2">
    <source>
        <dbReference type="ARBA" id="ARBA00034247"/>
    </source>
</evidence>
<keyword evidence="3" id="KW-0472">Membrane</keyword>
<dbReference type="NCBIfam" id="TIGR00254">
    <property type="entry name" value="GGDEF"/>
    <property type="match status" value="1"/>
</dbReference>
<reference evidence="5 6" key="1">
    <citation type="submission" date="2020-08" db="EMBL/GenBank/DDBJ databases">
        <title>Genomic Encyclopedia of Type Strains, Phase IV (KMG-IV): sequencing the most valuable type-strain genomes for metagenomic binning, comparative biology and taxonomic classification.</title>
        <authorList>
            <person name="Goeker M."/>
        </authorList>
    </citation>
    <scope>NUCLEOTIDE SEQUENCE [LARGE SCALE GENOMIC DNA]</scope>
    <source>
        <strain evidence="5 6">DSM 25079</strain>
    </source>
</reference>
<evidence type="ECO:0000259" key="4">
    <source>
        <dbReference type="PROSITE" id="PS50887"/>
    </source>
</evidence>
<keyword evidence="6" id="KW-1185">Reference proteome</keyword>
<feature type="transmembrane region" description="Helical" evidence="3">
    <location>
        <begin position="153"/>
        <end position="174"/>
    </location>
</feature>
<dbReference type="CDD" id="cd01949">
    <property type="entry name" value="GGDEF"/>
    <property type="match status" value="1"/>
</dbReference>
<evidence type="ECO:0000313" key="5">
    <source>
        <dbReference type="EMBL" id="MBB5687194.1"/>
    </source>
</evidence>
<comment type="caution">
    <text evidence="5">The sequence shown here is derived from an EMBL/GenBank/DDBJ whole genome shotgun (WGS) entry which is preliminary data.</text>
</comment>
<dbReference type="PROSITE" id="PS50887">
    <property type="entry name" value="GGDEF"/>
    <property type="match status" value="1"/>
</dbReference>
<accession>A0A7W9AK72</accession>